<dbReference type="EMBL" id="HBUF01480199">
    <property type="protein sequence ID" value="CAG6744962.1"/>
    <property type="molecule type" value="Transcribed_RNA"/>
</dbReference>
<dbReference type="AlphaFoldDB" id="A0A8D8ZCR0"/>
<keyword evidence="1" id="KW-0472">Membrane</keyword>
<sequence>MTCVSIAFSHPTYFDSTCVCPGHRTMGHLLSQLGHLSLLGSTWSFFPTCSLASLIYSSCFSLIIANLISDWSISHSVMTGVLFSFHNFQYFPMLSHSLTYSIK</sequence>
<name>A0A8D8ZCR0_9HEMI</name>
<accession>A0A8D8ZCR0</accession>
<protein>
    <submittedName>
        <fullName evidence="2">Uncharacterized protein</fullName>
    </submittedName>
</protein>
<feature type="transmembrane region" description="Helical" evidence="1">
    <location>
        <begin position="45"/>
        <end position="68"/>
    </location>
</feature>
<reference evidence="2" key="1">
    <citation type="submission" date="2021-05" db="EMBL/GenBank/DDBJ databases">
        <authorList>
            <person name="Alioto T."/>
            <person name="Alioto T."/>
            <person name="Gomez Garrido J."/>
        </authorList>
    </citation>
    <scope>NUCLEOTIDE SEQUENCE</scope>
</reference>
<evidence type="ECO:0000313" key="2">
    <source>
        <dbReference type="EMBL" id="CAG6744962.1"/>
    </source>
</evidence>
<organism evidence="2">
    <name type="scientific">Cacopsylla melanoneura</name>
    <dbReference type="NCBI Taxonomy" id="428564"/>
    <lineage>
        <taxon>Eukaryota</taxon>
        <taxon>Metazoa</taxon>
        <taxon>Ecdysozoa</taxon>
        <taxon>Arthropoda</taxon>
        <taxon>Hexapoda</taxon>
        <taxon>Insecta</taxon>
        <taxon>Pterygota</taxon>
        <taxon>Neoptera</taxon>
        <taxon>Paraneoptera</taxon>
        <taxon>Hemiptera</taxon>
        <taxon>Sternorrhyncha</taxon>
        <taxon>Psylloidea</taxon>
        <taxon>Psyllidae</taxon>
        <taxon>Psyllinae</taxon>
        <taxon>Cacopsylla</taxon>
    </lineage>
</organism>
<keyword evidence="1" id="KW-0812">Transmembrane</keyword>
<keyword evidence="1" id="KW-1133">Transmembrane helix</keyword>
<evidence type="ECO:0000256" key="1">
    <source>
        <dbReference type="SAM" id="Phobius"/>
    </source>
</evidence>
<proteinExistence type="predicted"/>